<dbReference type="CDD" id="cd02247">
    <property type="entry name" value="cupin_pirin_C"/>
    <property type="match status" value="1"/>
</dbReference>
<evidence type="ECO:0000256" key="11">
    <source>
        <dbReference type="PIRSR" id="PIRSR006232-1"/>
    </source>
</evidence>
<keyword evidence="3" id="KW-0539">Nucleus</keyword>
<evidence type="ECO:0000256" key="7">
    <source>
        <dbReference type="ARBA" id="ARBA00064668"/>
    </source>
</evidence>
<accession>A0A7M7HFA3</accession>
<evidence type="ECO:0000259" key="13">
    <source>
        <dbReference type="Pfam" id="PF02678"/>
    </source>
</evidence>
<dbReference type="InterPro" id="IPR003829">
    <property type="entry name" value="Pirin_N_dom"/>
</dbReference>
<sequence>MADEGVPRNVIKSVLSVEQSEGVGARVRRSIGRQELRNLDPFLLLDEFRVAAPAGFPDHPHRGFETVTYLLSGSGTHEDFAGHKGVMYPGDLQWMTAGRGIVHSEMPNGKDTSHGLQLWVNLAKEFKMVEPEYQELQAKNIPLGKKDGVSVKVIAGEALGKKAEVRTRTPTAYLDFTFESGAKLRQPVIKGNTAFVYILSGKAQFGTGEDKKEGEPHNTLVLSDGDFLEVENTGSEPCHFVLISGTPINEPVVQYGPFVMNTEDEIQQAISDYRTARNGFEKARTWNSETGKAK</sequence>
<evidence type="ECO:0000256" key="5">
    <source>
        <dbReference type="ARBA" id="ARBA00054987"/>
    </source>
</evidence>
<feature type="binding site" evidence="11">
    <location>
        <position position="105"/>
    </location>
    <ligand>
        <name>Fe cation</name>
        <dbReference type="ChEBI" id="CHEBI:24875"/>
    </ligand>
</feature>
<name>A0A7M7HFA3_STRPU</name>
<proteinExistence type="inferred from homology"/>
<keyword evidence="11" id="KW-0479">Metal-binding</keyword>
<comment type="function">
    <text evidence="5">Transcriptional coregulator of NF-kappa-B which facilitates binding of NF-kappa-B proteins to target kappa-B genes in a redox-state-dependent manner. May be required for efficient terminal myeloid maturation of hematopoietic cells. Has quercetin 2,3-dioxygenase activity (in vitro).</text>
</comment>
<dbReference type="InterPro" id="IPR011051">
    <property type="entry name" value="RmlC_Cupin_sf"/>
</dbReference>
<comment type="subunit">
    <text evidence="7">May interact with NF1/CTF1. Interacts with BCL3. Identified in a complex comprised of PIR, BLC3, NFKB1 and target DNA.</text>
</comment>
<evidence type="ECO:0000256" key="9">
    <source>
        <dbReference type="ARBA" id="ARBA00069068"/>
    </source>
</evidence>
<evidence type="ECO:0000313" key="15">
    <source>
        <dbReference type="EnsemblMetazoa" id="XP_011670881"/>
    </source>
</evidence>
<organism evidence="15 16">
    <name type="scientific">Strongylocentrotus purpuratus</name>
    <name type="common">Purple sea urchin</name>
    <dbReference type="NCBI Taxonomy" id="7668"/>
    <lineage>
        <taxon>Eukaryota</taxon>
        <taxon>Metazoa</taxon>
        <taxon>Echinodermata</taxon>
        <taxon>Eleutherozoa</taxon>
        <taxon>Echinozoa</taxon>
        <taxon>Echinoidea</taxon>
        <taxon>Euechinoidea</taxon>
        <taxon>Echinacea</taxon>
        <taxon>Camarodonta</taxon>
        <taxon>Echinidea</taxon>
        <taxon>Strongylocentrotidae</taxon>
        <taxon>Strongylocentrotus</taxon>
    </lineage>
</organism>
<feature type="binding site" evidence="11">
    <location>
        <position position="61"/>
    </location>
    <ligand>
        <name>Fe cation</name>
        <dbReference type="ChEBI" id="CHEBI:24875"/>
    </ligand>
</feature>
<keyword evidence="11" id="KW-0408">Iron</keyword>
<dbReference type="InterPro" id="IPR014710">
    <property type="entry name" value="RmlC-like_jellyroll"/>
</dbReference>
<feature type="domain" description="Pirin N-terminal" evidence="13">
    <location>
        <begin position="25"/>
        <end position="120"/>
    </location>
</feature>
<evidence type="ECO:0000256" key="8">
    <source>
        <dbReference type="ARBA" id="ARBA00066677"/>
    </source>
</evidence>
<evidence type="ECO:0000256" key="10">
    <source>
        <dbReference type="ARBA" id="ARBA00077684"/>
    </source>
</evidence>
<dbReference type="FunFam" id="2.60.120.10:FF:000055">
    <property type="entry name" value="pirin"/>
    <property type="match status" value="1"/>
</dbReference>
<feature type="binding site" evidence="11">
    <location>
        <position position="59"/>
    </location>
    <ligand>
        <name>Fe cation</name>
        <dbReference type="ChEBI" id="CHEBI:24875"/>
    </ligand>
</feature>
<reference evidence="16" key="1">
    <citation type="submission" date="2015-02" db="EMBL/GenBank/DDBJ databases">
        <title>Genome sequencing for Strongylocentrotus purpuratus.</title>
        <authorList>
            <person name="Murali S."/>
            <person name="Liu Y."/>
            <person name="Vee V."/>
            <person name="English A."/>
            <person name="Wang M."/>
            <person name="Skinner E."/>
            <person name="Han Y."/>
            <person name="Muzny D.M."/>
            <person name="Worley K.C."/>
            <person name="Gibbs R.A."/>
        </authorList>
    </citation>
    <scope>NUCLEOTIDE SEQUENCE</scope>
</reference>
<dbReference type="RefSeq" id="XP_011670882.2">
    <property type="nucleotide sequence ID" value="XM_011672580.2"/>
</dbReference>
<comment type="catalytic activity">
    <reaction evidence="4">
        <text>quercetin + O2 = 2-(3,4-dihydroxybenzoyloxy)-4,6-dihydroxybenzoate + CO</text>
        <dbReference type="Rhea" id="RHEA:15381"/>
        <dbReference type="ChEBI" id="CHEBI:15379"/>
        <dbReference type="ChEBI" id="CHEBI:17245"/>
        <dbReference type="ChEBI" id="CHEBI:57628"/>
        <dbReference type="ChEBI" id="CHEBI:57694"/>
        <dbReference type="EC" id="1.13.11.24"/>
    </reaction>
</comment>
<dbReference type="GO" id="GO:0046872">
    <property type="term" value="F:metal ion binding"/>
    <property type="evidence" value="ECO:0007669"/>
    <property type="project" value="UniProtKB-KW"/>
</dbReference>
<protein>
    <recommendedName>
        <fullName evidence="9">Pirin</fullName>
        <ecNumber evidence="8">1.13.11.24</ecNumber>
    </recommendedName>
    <alternativeName>
        <fullName evidence="10">Probable quercetin 2,3-dioxygenase PIR</fullName>
    </alternativeName>
</protein>
<dbReference type="EnsemblMetazoa" id="XM_011672580">
    <property type="protein sequence ID" value="XP_011670882"/>
    <property type="gene ID" value="LOC584062"/>
</dbReference>
<dbReference type="CDD" id="cd02909">
    <property type="entry name" value="cupin_pirin_N"/>
    <property type="match status" value="1"/>
</dbReference>
<reference evidence="15" key="2">
    <citation type="submission" date="2021-01" db="UniProtKB">
        <authorList>
            <consortium name="EnsemblMetazoa"/>
        </authorList>
    </citation>
    <scope>IDENTIFICATION</scope>
</reference>
<dbReference type="GO" id="GO:0008127">
    <property type="term" value="F:quercetin 2,3-dioxygenase activity"/>
    <property type="evidence" value="ECO:0007669"/>
    <property type="project" value="UniProtKB-EC"/>
</dbReference>
<dbReference type="KEGG" id="spu:584062"/>
<dbReference type="Pfam" id="PF05726">
    <property type="entry name" value="Pirin_C"/>
    <property type="match status" value="1"/>
</dbReference>
<dbReference type="InterPro" id="IPR012093">
    <property type="entry name" value="Pirin"/>
</dbReference>
<dbReference type="GO" id="GO:0005634">
    <property type="term" value="C:nucleus"/>
    <property type="evidence" value="ECO:0007669"/>
    <property type="project" value="UniProtKB-SubCell"/>
</dbReference>
<dbReference type="Pfam" id="PF02678">
    <property type="entry name" value="Pirin"/>
    <property type="match status" value="1"/>
</dbReference>
<keyword evidence="16" id="KW-1185">Reference proteome</keyword>
<dbReference type="PANTHER" id="PTHR13903:SF8">
    <property type="entry name" value="PIRIN"/>
    <property type="match status" value="1"/>
</dbReference>
<dbReference type="EnsemblMetazoa" id="XM_011672579">
    <property type="protein sequence ID" value="XP_011670881"/>
    <property type="gene ID" value="LOC584062"/>
</dbReference>
<dbReference type="PANTHER" id="PTHR13903">
    <property type="entry name" value="PIRIN-RELATED"/>
    <property type="match status" value="1"/>
</dbReference>
<dbReference type="RefSeq" id="XP_011670881.2">
    <property type="nucleotide sequence ID" value="XM_011672579.2"/>
</dbReference>
<comment type="cofactor">
    <cofactor evidence="11">
        <name>Fe cation</name>
        <dbReference type="ChEBI" id="CHEBI:24875"/>
    </cofactor>
    <text evidence="11">Binds 1 Fe cation per subunit.</text>
</comment>
<evidence type="ECO:0000256" key="3">
    <source>
        <dbReference type="ARBA" id="ARBA00023242"/>
    </source>
</evidence>
<feature type="domain" description="Pirin C-terminal" evidence="14">
    <location>
        <begin position="173"/>
        <end position="279"/>
    </location>
</feature>
<evidence type="ECO:0000256" key="6">
    <source>
        <dbReference type="ARBA" id="ARBA00060642"/>
    </source>
</evidence>
<evidence type="ECO:0000313" key="16">
    <source>
        <dbReference type="Proteomes" id="UP000007110"/>
    </source>
</evidence>
<evidence type="ECO:0000256" key="4">
    <source>
        <dbReference type="ARBA" id="ARBA00050845"/>
    </source>
</evidence>
<feature type="binding site" evidence="11">
    <location>
        <position position="103"/>
    </location>
    <ligand>
        <name>Fe cation</name>
        <dbReference type="ChEBI" id="CHEBI:24875"/>
    </ligand>
</feature>
<dbReference type="InterPro" id="IPR008778">
    <property type="entry name" value="Pirin_C_dom"/>
</dbReference>
<comment type="subcellular location">
    <subcellularLocation>
        <location evidence="1">Nucleus</location>
    </subcellularLocation>
</comment>
<evidence type="ECO:0000256" key="2">
    <source>
        <dbReference type="ARBA" id="ARBA00008416"/>
    </source>
</evidence>
<dbReference type="GeneID" id="584062"/>
<dbReference type="Proteomes" id="UP000007110">
    <property type="component" value="Unassembled WGS sequence"/>
</dbReference>
<evidence type="ECO:0000256" key="1">
    <source>
        <dbReference type="ARBA" id="ARBA00004123"/>
    </source>
</evidence>
<dbReference type="PIRSF" id="PIRSF006232">
    <property type="entry name" value="Pirin"/>
    <property type="match status" value="1"/>
</dbReference>
<comment type="similarity">
    <text evidence="2 12">Belongs to the pirin family.</text>
</comment>
<dbReference type="Gene3D" id="2.60.120.10">
    <property type="entry name" value="Jelly Rolls"/>
    <property type="match status" value="2"/>
</dbReference>
<comment type="pathway">
    <text evidence="6">Flavonoid metabolism; quercetin degradation.</text>
</comment>
<evidence type="ECO:0000259" key="14">
    <source>
        <dbReference type="Pfam" id="PF05726"/>
    </source>
</evidence>
<dbReference type="SUPFAM" id="SSF51182">
    <property type="entry name" value="RmlC-like cupins"/>
    <property type="match status" value="1"/>
</dbReference>
<dbReference type="CTD" id="8544"/>
<dbReference type="AlphaFoldDB" id="A0A7M7HFA3"/>
<dbReference type="EC" id="1.13.11.24" evidence="8"/>
<evidence type="ECO:0000256" key="12">
    <source>
        <dbReference type="RuleBase" id="RU003457"/>
    </source>
</evidence>